<proteinExistence type="predicted"/>
<name>A0A2A2ENL4_9GAMM</name>
<evidence type="ECO:0000313" key="2">
    <source>
        <dbReference type="Proteomes" id="UP000217771"/>
    </source>
</evidence>
<organism evidence="1 2">
    <name type="scientific">Halomonas salipaludis</name>
    <dbReference type="NCBI Taxonomy" id="2032625"/>
    <lineage>
        <taxon>Bacteria</taxon>
        <taxon>Pseudomonadati</taxon>
        <taxon>Pseudomonadota</taxon>
        <taxon>Gammaproteobacteria</taxon>
        <taxon>Oceanospirillales</taxon>
        <taxon>Halomonadaceae</taxon>
        <taxon>Halomonas</taxon>
    </lineage>
</organism>
<reference evidence="1 2" key="1">
    <citation type="submission" date="2017-08" db="EMBL/GenBank/DDBJ databases">
        <title>Halomonas alkalisoli sp. nov., isolated from saline alkaline soil.</title>
        <authorList>
            <person name="Wang D."/>
            <person name="Zhang G."/>
        </authorList>
    </citation>
    <scope>NUCLEOTIDE SEQUENCE [LARGE SCALE GENOMIC DNA]</scope>
    <source>
        <strain evidence="1 2">WRN001</strain>
    </source>
</reference>
<dbReference type="Proteomes" id="UP000217771">
    <property type="component" value="Unassembled WGS sequence"/>
</dbReference>
<evidence type="ECO:0008006" key="3">
    <source>
        <dbReference type="Google" id="ProtNLM"/>
    </source>
</evidence>
<dbReference type="RefSeq" id="WP_095623527.1">
    <property type="nucleotide sequence ID" value="NZ_NSKB01000018.1"/>
</dbReference>
<protein>
    <recommendedName>
        <fullName evidence="3">Antitoxin Xre/MbcA/ParS-like toxin-binding domain-containing protein</fullName>
    </recommendedName>
</protein>
<comment type="caution">
    <text evidence="1">The sequence shown here is derived from an EMBL/GenBank/DDBJ whole genome shotgun (WGS) entry which is preliminary data.</text>
</comment>
<dbReference type="EMBL" id="NSKB01000018">
    <property type="protein sequence ID" value="PAU73989.1"/>
    <property type="molecule type" value="Genomic_DNA"/>
</dbReference>
<sequence>MTIKDKATTGLQTAVTILEKWGASSEQGTAILRVPADIYTCARRRDPEWQAYVDEDQLTRISYVLNIHAALRVTFDNPNNLYGFMRMTNHNEFFNDRSPLEVIASGDIGSLRETWLCVNIERPTIVGNEGSFSL</sequence>
<dbReference type="OrthoDB" id="117888at2"/>
<keyword evidence="2" id="KW-1185">Reference proteome</keyword>
<accession>A0A2A2ENL4</accession>
<dbReference type="AlphaFoldDB" id="A0A2A2ENL4"/>
<evidence type="ECO:0000313" key="1">
    <source>
        <dbReference type="EMBL" id="PAU73989.1"/>
    </source>
</evidence>
<gene>
    <name evidence="1" type="ORF">CK498_24805</name>
</gene>